<organism evidence="8">
    <name type="scientific">Timema tahoe</name>
    <dbReference type="NCBI Taxonomy" id="61484"/>
    <lineage>
        <taxon>Eukaryota</taxon>
        <taxon>Metazoa</taxon>
        <taxon>Ecdysozoa</taxon>
        <taxon>Arthropoda</taxon>
        <taxon>Hexapoda</taxon>
        <taxon>Insecta</taxon>
        <taxon>Pterygota</taxon>
        <taxon>Neoptera</taxon>
        <taxon>Polyneoptera</taxon>
        <taxon>Phasmatodea</taxon>
        <taxon>Timematodea</taxon>
        <taxon>Timematoidea</taxon>
        <taxon>Timematidae</taxon>
        <taxon>Timema</taxon>
    </lineage>
</organism>
<dbReference type="Gene3D" id="3.40.50.12780">
    <property type="entry name" value="N-terminal domain of ligase-like"/>
    <property type="match status" value="1"/>
</dbReference>
<dbReference type="GO" id="GO:0005777">
    <property type="term" value="C:peroxisome"/>
    <property type="evidence" value="ECO:0007669"/>
    <property type="project" value="UniProtKB-SubCell"/>
</dbReference>
<evidence type="ECO:0000256" key="5">
    <source>
        <dbReference type="SAM" id="MobiDB-lite"/>
    </source>
</evidence>
<dbReference type="InterPro" id="IPR045851">
    <property type="entry name" value="AMP-bd_C_sf"/>
</dbReference>
<accession>A0A7R9IHF0</accession>
<evidence type="ECO:0000256" key="2">
    <source>
        <dbReference type="ARBA" id="ARBA00006432"/>
    </source>
</evidence>
<feature type="domain" description="AMP-binding enzyme C-terminal" evidence="7">
    <location>
        <begin position="674"/>
        <end position="750"/>
    </location>
</feature>
<feature type="domain" description="AMP-dependent synthetase/ligase" evidence="6">
    <location>
        <begin position="26"/>
        <end position="249"/>
    </location>
</feature>
<gene>
    <name evidence="8" type="ORF">TTEB3V08_LOCUS6230</name>
</gene>
<keyword evidence="4" id="KW-0576">Peroxisome</keyword>
<name>A0A7R9IHF0_9NEOP</name>
<reference evidence="8" key="1">
    <citation type="submission" date="2020-11" db="EMBL/GenBank/DDBJ databases">
        <authorList>
            <person name="Tran Van P."/>
        </authorList>
    </citation>
    <scope>NUCLEOTIDE SEQUENCE</scope>
</reference>
<dbReference type="Gene3D" id="3.30.300.30">
    <property type="match status" value="1"/>
</dbReference>
<dbReference type="InterPro" id="IPR000873">
    <property type="entry name" value="AMP-dep_synth/lig_dom"/>
</dbReference>
<dbReference type="GO" id="GO:0016405">
    <property type="term" value="F:CoA-ligase activity"/>
    <property type="evidence" value="ECO:0007669"/>
    <property type="project" value="TreeGrafter"/>
</dbReference>
<protein>
    <submittedName>
        <fullName evidence="8">Uncharacterized protein</fullName>
    </submittedName>
</protein>
<dbReference type="PANTHER" id="PTHR24096">
    <property type="entry name" value="LONG-CHAIN-FATTY-ACID--COA LIGASE"/>
    <property type="match status" value="1"/>
</dbReference>
<keyword evidence="3" id="KW-0436">Ligase</keyword>
<feature type="compositionally biased region" description="Polar residues" evidence="5">
    <location>
        <begin position="178"/>
        <end position="188"/>
    </location>
</feature>
<dbReference type="Gene3D" id="3.40.50.980">
    <property type="match status" value="1"/>
</dbReference>
<dbReference type="AlphaFoldDB" id="A0A7R9IHF0"/>
<sequence length="772" mass="85647">MDRILRGRPLDYDSTLSVQLFMELKLSQYKDKVAQVDADSGAELTYCEVRERSTRLCQVLAARGVDLGDCVMVCAENCLQYCWVLLGILKARACCHLVNHHSSARELEHALSISSPKLVLCSSDVAQRNTATLAGSDTVSEVLVWGGETPLESKIFTSLEEVLASVDMADTVNTAKVNESTSENSGTETGIEVEKSEHGSTAKGLENFGWTEASHYKDRVAFILGSSGSTGLPKGVMLTHNNIVAALTRRDSKGAILRMSPTKFSPVAGINRFAEGLMEEDLSYQTQVLVLKNKATKDSDVFSDEDIAPTGGTYQIESNQTDPLAENAVEPSSSTVQPSINTVKEAEDILADAENTVVSAEHIHSQENDKEVCERTSNKRKWKETSWWKDMVEEAVEKNKAFRRSFKNRNRETEEEYREKKNRVNHDFVDEEDVALGLMPFCHAYGLILMLMCLVQGARMVIMSKFSVDTFFDVIPQFKINVLHLVPSLLSLLCKEERLAGIDLGSICRVFTGAAPISPGIQAAVKKCLPEGTTFYHSYGLTETTFVMLSGECREDKPYSPGMLVSGMECKVVDPTTRDILGPNEKGELCFRGPLLMKGYMNNMMATQETLDEEGWLYSGDLGYYDTDEKIEESQKDVVVKWKEAKVQNLSQGKFEESINTVISSYQQHVSPSELESILLTHPAVKDVAVVGIPEPVFGELPLAYIVKQPGVSVKEEEIHKFLNVEVSSYKRLRGGVKFVDFIPKTSTGKIQRKLLAQQTPPPKEKKTCDLV</sequence>
<dbReference type="Gene3D" id="2.30.38.10">
    <property type="entry name" value="Luciferase, Domain 3"/>
    <property type="match status" value="1"/>
</dbReference>
<evidence type="ECO:0000256" key="3">
    <source>
        <dbReference type="ARBA" id="ARBA00022598"/>
    </source>
</evidence>
<dbReference type="FunFam" id="3.30.300.30:FF:000007">
    <property type="entry name" value="4-coumarate--CoA ligase 2"/>
    <property type="match status" value="1"/>
</dbReference>
<dbReference type="PANTHER" id="PTHR24096:SF149">
    <property type="entry name" value="AMP-BINDING DOMAIN-CONTAINING PROTEIN-RELATED"/>
    <property type="match status" value="1"/>
</dbReference>
<comment type="subcellular location">
    <subcellularLocation>
        <location evidence="1">Peroxisome</location>
    </subcellularLocation>
</comment>
<feature type="region of interest" description="Disordered" evidence="5">
    <location>
        <begin position="178"/>
        <end position="200"/>
    </location>
</feature>
<evidence type="ECO:0000259" key="6">
    <source>
        <dbReference type="Pfam" id="PF00501"/>
    </source>
</evidence>
<dbReference type="PROSITE" id="PS00455">
    <property type="entry name" value="AMP_BINDING"/>
    <property type="match status" value="1"/>
</dbReference>
<evidence type="ECO:0000313" key="8">
    <source>
        <dbReference type="EMBL" id="CAD7458247.1"/>
    </source>
</evidence>
<evidence type="ECO:0000256" key="4">
    <source>
        <dbReference type="ARBA" id="ARBA00023140"/>
    </source>
</evidence>
<comment type="similarity">
    <text evidence="2">Belongs to the ATP-dependent AMP-binding enzyme family.</text>
</comment>
<dbReference type="Pfam" id="PF00501">
    <property type="entry name" value="AMP-binding"/>
    <property type="match status" value="2"/>
</dbReference>
<evidence type="ECO:0000256" key="1">
    <source>
        <dbReference type="ARBA" id="ARBA00004275"/>
    </source>
</evidence>
<evidence type="ECO:0000259" key="7">
    <source>
        <dbReference type="Pfam" id="PF13193"/>
    </source>
</evidence>
<proteinExistence type="inferred from homology"/>
<dbReference type="InterPro" id="IPR020845">
    <property type="entry name" value="AMP-binding_CS"/>
</dbReference>
<dbReference type="InterPro" id="IPR042099">
    <property type="entry name" value="ANL_N_sf"/>
</dbReference>
<dbReference type="EMBL" id="OE002153">
    <property type="protein sequence ID" value="CAD7458247.1"/>
    <property type="molecule type" value="Genomic_DNA"/>
</dbReference>
<dbReference type="SUPFAM" id="SSF56801">
    <property type="entry name" value="Acetyl-CoA synthetase-like"/>
    <property type="match status" value="2"/>
</dbReference>
<dbReference type="Pfam" id="PF13193">
    <property type="entry name" value="AMP-binding_C"/>
    <property type="match status" value="1"/>
</dbReference>
<feature type="domain" description="AMP-dependent synthetase/ligase" evidence="6">
    <location>
        <begin position="427"/>
        <end position="600"/>
    </location>
</feature>
<dbReference type="InterPro" id="IPR025110">
    <property type="entry name" value="AMP-bd_C"/>
</dbReference>